<dbReference type="Proteomes" id="UP000030518">
    <property type="component" value="Unassembled WGS sequence"/>
</dbReference>
<sequence>MSTLKKDHVIGTGGAALAGGAAGAALGAVVAGPPGMAVGGIAGVAIGATFGDRIAEARDRRENLGHFEQIYQSMPYYRAGYTWHDYAPAYRYGLDTYEQYGEQSFPDAESILQGAWESNAHFGSRMAWLEARPAVEHAWRSMDEALGKAEHMPPPR</sequence>
<protein>
    <recommendedName>
        <fullName evidence="3">Glycine zipper domain-containing protein</fullName>
    </recommendedName>
</protein>
<organism evidence="1 2">
    <name type="scientific">Lysobacter dokdonensis DS-58</name>
    <dbReference type="NCBI Taxonomy" id="1300345"/>
    <lineage>
        <taxon>Bacteria</taxon>
        <taxon>Pseudomonadati</taxon>
        <taxon>Pseudomonadota</taxon>
        <taxon>Gammaproteobacteria</taxon>
        <taxon>Lysobacterales</taxon>
        <taxon>Lysobacteraceae</taxon>
        <taxon>Noviluteimonas</taxon>
    </lineage>
</organism>
<evidence type="ECO:0000313" key="2">
    <source>
        <dbReference type="Proteomes" id="UP000030518"/>
    </source>
</evidence>
<dbReference type="RefSeq" id="WP_052116400.1">
    <property type="nucleotide sequence ID" value="NZ_JRKJ01000020.1"/>
</dbReference>
<dbReference type="PATRIC" id="fig|1300345.3.peg.2426"/>
<comment type="caution">
    <text evidence="1">The sequence shown here is derived from an EMBL/GenBank/DDBJ whole genome shotgun (WGS) entry which is preliminary data.</text>
</comment>
<dbReference type="OrthoDB" id="5966759at2"/>
<evidence type="ECO:0000313" key="1">
    <source>
        <dbReference type="EMBL" id="KGQ18354.1"/>
    </source>
</evidence>
<reference evidence="1 2" key="1">
    <citation type="submission" date="2014-09" db="EMBL/GenBank/DDBJ databases">
        <title>Genome sequences of Lysobacter dokdonensis DS-58.</title>
        <authorList>
            <person name="Kim J.F."/>
            <person name="Kwak M.-J."/>
        </authorList>
    </citation>
    <scope>NUCLEOTIDE SEQUENCE [LARGE SCALE GENOMIC DNA]</scope>
    <source>
        <strain evidence="1 2">DS-58</strain>
    </source>
</reference>
<dbReference type="AlphaFoldDB" id="A0A0A2WZC4"/>
<accession>A0A0A2WZC4</accession>
<dbReference type="eggNOG" id="ENOG5032DPA">
    <property type="taxonomic scope" value="Bacteria"/>
</dbReference>
<name>A0A0A2WZC4_9GAMM</name>
<dbReference type="STRING" id="1300345.LF41_1353"/>
<proteinExistence type="predicted"/>
<evidence type="ECO:0008006" key="3">
    <source>
        <dbReference type="Google" id="ProtNLM"/>
    </source>
</evidence>
<dbReference type="EMBL" id="JRKJ01000020">
    <property type="protein sequence ID" value="KGQ18354.1"/>
    <property type="molecule type" value="Genomic_DNA"/>
</dbReference>
<gene>
    <name evidence="1" type="ORF">LF41_1353</name>
</gene>
<keyword evidence="2" id="KW-1185">Reference proteome</keyword>